<evidence type="ECO:0000256" key="10">
    <source>
        <dbReference type="ARBA" id="ARBA00023316"/>
    </source>
</evidence>
<dbReference type="PANTHER" id="PTHR30400">
    <property type="entry name" value="MONOFUNCTIONAL BIOSYNTHETIC PEPTIDOGLYCAN TRANSGLYCOSYLASE"/>
    <property type="match status" value="1"/>
</dbReference>
<keyword evidence="1" id="KW-1003">Cell membrane</keyword>
<dbReference type="GO" id="GO:0071555">
    <property type="term" value="P:cell wall organization"/>
    <property type="evidence" value="ECO:0007669"/>
    <property type="project" value="UniProtKB-KW"/>
</dbReference>
<accession>A0A3B1AQI9</accession>
<dbReference type="GO" id="GO:0016020">
    <property type="term" value="C:membrane"/>
    <property type="evidence" value="ECO:0007669"/>
    <property type="project" value="InterPro"/>
</dbReference>
<dbReference type="InterPro" id="IPR036950">
    <property type="entry name" value="PBP_transglycosylase"/>
</dbReference>
<keyword evidence="9 11" id="KW-0472">Membrane</keyword>
<evidence type="ECO:0000256" key="11">
    <source>
        <dbReference type="SAM" id="Phobius"/>
    </source>
</evidence>
<evidence type="ECO:0000256" key="1">
    <source>
        <dbReference type="ARBA" id="ARBA00022475"/>
    </source>
</evidence>
<feature type="transmembrane region" description="Helical" evidence="11">
    <location>
        <begin position="23"/>
        <end position="45"/>
    </location>
</feature>
<dbReference type="GO" id="GO:0009252">
    <property type="term" value="P:peptidoglycan biosynthetic process"/>
    <property type="evidence" value="ECO:0007669"/>
    <property type="project" value="UniProtKB-KW"/>
</dbReference>
<dbReference type="AlphaFoldDB" id="A0A3B1AQI9"/>
<evidence type="ECO:0000256" key="8">
    <source>
        <dbReference type="ARBA" id="ARBA00022989"/>
    </source>
</evidence>
<feature type="domain" description="Glycosyl transferase family 51" evidence="12">
    <location>
        <begin position="82"/>
        <end position="241"/>
    </location>
</feature>
<gene>
    <name evidence="13" type="ORF">MNBD_GAMMA22-1707</name>
</gene>
<sequence>MLPFIKQFNYFRRRNRKRLKRNMVWLFRVVAVLILLDAVYLFTLWPNWSDYSSGKVKKTEFINQYLSSKKQKPKLPTLKWNPIPITWIPKHLQRAVLVAEDARFYEHQGIDVEAFKEAMDYNLEHMKFKYGGSTISQQTIKNMFLSSSRNPLRKWHELILTFGMEMSLTKKRILEIYLNVAEFGRGIYGIEAAAQHYWGVSAVALSHYQAAQLAATLPSPIKHNPRTQTKRFNKRVRRILRLL</sequence>
<reference evidence="13" key="1">
    <citation type="submission" date="2018-06" db="EMBL/GenBank/DDBJ databases">
        <authorList>
            <person name="Zhirakovskaya E."/>
        </authorList>
    </citation>
    <scope>NUCLEOTIDE SEQUENCE</scope>
</reference>
<dbReference type="GO" id="GO:0016763">
    <property type="term" value="F:pentosyltransferase activity"/>
    <property type="evidence" value="ECO:0007669"/>
    <property type="project" value="InterPro"/>
</dbReference>
<proteinExistence type="predicted"/>
<evidence type="ECO:0000256" key="9">
    <source>
        <dbReference type="ARBA" id="ARBA00023136"/>
    </source>
</evidence>
<dbReference type="NCBIfam" id="TIGR02070">
    <property type="entry name" value="mono_pep_trsgly"/>
    <property type="match status" value="1"/>
</dbReference>
<dbReference type="InterPro" id="IPR001264">
    <property type="entry name" value="Glyco_trans_51"/>
</dbReference>
<evidence type="ECO:0000256" key="4">
    <source>
        <dbReference type="ARBA" id="ARBA00022679"/>
    </source>
</evidence>
<dbReference type="SUPFAM" id="SSF53955">
    <property type="entry name" value="Lysozyme-like"/>
    <property type="match status" value="1"/>
</dbReference>
<keyword evidence="2" id="KW-0997">Cell inner membrane</keyword>
<organism evidence="13">
    <name type="scientific">hydrothermal vent metagenome</name>
    <dbReference type="NCBI Taxonomy" id="652676"/>
    <lineage>
        <taxon>unclassified sequences</taxon>
        <taxon>metagenomes</taxon>
        <taxon>ecological metagenomes</taxon>
    </lineage>
</organism>
<keyword evidence="8 11" id="KW-1133">Transmembrane helix</keyword>
<dbReference type="PANTHER" id="PTHR30400:SF0">
    <property type="entry name" value="BIOSYNTHETIC PEPTIDOGLYCAN TRANSGLYCOSYLASE"/>
    <property type="match status" value="1"/>
</dbReference>
<evidence type="ECO:0000313" key="13">
    <source>
        <dbReference type="EMBL" id="VAW94946.1"/>
    </source>
</evidence>
<dbReference type="InterPro" id="IPR023346">
    <property type="entry name" value="Lysozyme-like_dom_sf"/>
</dbReference>
<keyword evidence="10" id="KW-0961">Cell wall biogenesis/degradation</keyword>
<keyword evidence="7" id="KW-0573">Peptidoglycan synthesis</keyword>
<dbReference type="Pfam" id="PF00912">
    <property type="entry name" value="Transgly"/>
    <property type="match status" value="1"/>
</dbReference>
<evidence type="ECO:0000256" key="3">
    <source>
        <dbReference type="ARBA" id="ARBA00022676"/>
    </source>
</evidence>
<evidence type="ECO:0000256" key="7">
    <source>
        <dbReference type="ARBA" id="ARBA00022984"/>
    </source>
</evidence>
<dbReference type="GO" id="GO:0008360">
    <property type="term" value="P:regulation of cell shape"/>
    <property type="evidence" value="ECO:0007669"/>
    <property type="project" value="UniProtKB-KW"/>
</dbReference>
<name>A0A3B1AQI9_9ZZZZ</name>
<evidence type="ECO:0000256" key="2">
    <source>
        <dbReference type="ARBA" id="ARBA00022519"/>
    </source>
</evidence>
<dbReference type="InterPro" id="IPR011812">
    <property type="entry name" value="Pep_trsgly"/>
</dbReference>
<keyword evidence="3" id="KW-0328">Glycosyltransferase</keyword>
<dbReference type="Gene3D" id="1.10.3810.10">
    <property type="entry name" value="Biosynthetic peptidoglycan transglycosylase-like"/>
    <property type="match status" value="1"/>
</dbReference>
<evidence type="ECO:0000256" key="5">
    <source>
        <dbReference type="ARBA" id="ARBA00022692"/>
    </source>
</evidence>
<keyword evidence="5 11" id="KW-0812">Transmembrane</keyword>
<protein>
    <submittedName>
        <fullName evidence="13">Monofunctional biosynthetic peptidoglycan transglycosylase</fullName>
    </submittedName>
</protein>
<dbReference type="GO" id="GO:0009274">
    <property type="term" value="C:peptidoglycan-based cell wall"/>
    <property type="evidence" value="ECO:0007669"/>
    <property type="project" value="InterPro"/>
</dbReference>
<evidence type="ECO:0000256" key="6">
    <source>
        <dbReference type="ARBA" id="ARBA00022960"/>
    </source>
</evidence>
<keyword evidence="4" id="KW-0808">Transferase</keyword>
<keyword evidence="6" id="KW-0133">Cell shape</keyword>
<evidence type="ECO:0000259" key="12">
    <source>
        <dbReference type="Pfam" id="PF00912"/>
    </source>
</evidence>
<dbReference type="EMBL" id="UOFS01000019">
    <property type="protein sequence ID" value="VAW94946.1"/>
    <property type="molecule type" value="Genomic_DNA"/>
</dbReference>